<comment type="catalytic activity">
    <reaction evidence="4 5">
        <text>uridine(38/39/40) in tRNA = pseudouridine(38/39/40) in tRNA</text>
        <dbReference type="Rhea" id="RHEA:22376"/>
        <dbReference type="Rhea" id="RHEA-COMP:10085"/>
        <dbReference type="Rhea" id="RHEA-COMP:10087"/>
        <dbReference type="ChEBI" id="CHEBI:65314"/>
        <dbReference type="ChEBI" id="CHEBI:65315"/>
        <dbReference type="EC" id="5.4.99.12"/>
    </reaction>
</comment>
<feature type="domain" description="Pseudouridine synthase I TruA alpha/beta" evidence="6">
    <location>
        <begin position="147"/>
        <end position="245"/>
    </location>
</feature>
<comment type="caution">
    <text evidence="4">Lacks conserved residue(s) required for the propagation of feature annotation.</text>
</comment>
<evidence type="ECO:0000313" key="8">
    <source>
        <dbReference type="Proteomes" id="UP001523565"/>
    </source>
</evidence>
<feature type="binding site" evidence="4">
    <location>
        <position position="114"/>
    </location>
    <ligand>
        <name>substrate</name>
    </ligand>
</feature>
<dbReference type="SUPFAM" id="SSF55120">
    <property type="entry name" value="Pseudouridine synthase"/>
    <property type="match status" value="1"/>
</dbReference>
<dbReference type="InterPro" id="IPR020097">
    <property type="entry name" value="PsdUridine_synth_TruA_a/b_dom"/>
</dbReference>
<comment type="similarity">
    <text evidence="1 4 5">Belongs to the tRNA pseudouridine synthase TruA family.</text>
</comment>
<keyword evidence="8" id="KW-1185">Reference proteome</keyword>
<accession>A0ABT1EFT3</accession>
<dbReference type="InterPro" id="IPR020094">
    <property type="entry name" value="TruA/RsuA/RluB/E/F_N"/>
</dbReference>
<dbReference type="Gene3D" id="3.30.70.660">
    <property type="entry name" value="Pseudouridine synthase I, catalytic domain, C-terminal subdomain"/>
    <property type="match status" value="1"/>
</dbReference>
<evidence type="ECO:0000256" key="1">
    <source>
        <dbReference type="ARBA" id="ARBA00009375"/>
    </source>
</evidence>
<organism evidence="7 8">
    <name type="scientific">Ohessyouella blattaphilus</name>
    <dbReference type="NCBI Taxonomy" id="2949333"/>
    <lineage>
        <taxon>Bacteria</taxon>
        <taxon>Bacillati</taxon>
        <taxon>Bacillota</taxon>
        <taxon>Clostridia</taxon>
        <taxon>Lachnospirales</taxon>
        <taxon>Lachnospiraceae</taxon>
        <taxon>Ohessyouella</taxon>
    </lineage>
</organism>
<dbReference type="HAMAP" id="MF_00171">
    <property type="entry name" value="TruA"/>
    <property type="match status" value="1"/>
</dbReference>
<dbReference type="InterPro" id="IPR020095">
    <property type="entry name" value="PsdUridine_synth_TruA_C"/>
</dbReference>
<evidence type="ECO:0000256" key="5">
    <source>
        <dbReference type="RuleBase" id="RU003792"/>
    </source>
</evidence>
<gene>
    <name evidence="4 7" type="primary">truA</name>
    <name evidence="7" type="ORF">NK118_03710</name>
</gene>
<protein>
    <recommendedName>
        <fullName evidence="4">tRNA pseudouridine synthase A</fullName>
        <ecNumber evidence="4">5.4.99.12</ecNumber>
    </recommendedName>
    <alternativeName>
        <fullName evidence="4">tRNA pseudouridine(38-40) synthase</fullName>
    </alternativeName>
    <alternativeName>
        <fullName evidence="4">tRNA pseudouridylate synthase I</fullName>
    </alternativeName>
    <alternativeName>
        <fullName evidence="4">tRNA-uridine isomerase I</fullName>
    </alternativeName>
</protein>
<reference evidence="7 8" key="1">
    <citation type="journal article" date="2022" name="Genome Biol. Evol.">
        <title>Host diet, physiology and behaviors set the stage for Lachnospiraceae cladogenesis.</title>
        <authorList>
            <person name="Vera-Ponce De Leon A."/>
            <person name="Schneider M."/>
            <person name="Jahnes B.C."/>
            <person name="Sadowski V."/>
            <person name="Camuy-Velez L.A."/>
            <person name="Duan J."/>
            <person name="Sabree Z.L."/>
        </authorList>
    </citation>
    <scope>NUCLEOTIDE SEQUENCE [LARGE SCALE GENOMIC DNA]</scope>
    <source>
        <strain evidence="7 8">PAL227</strain>
    </source>
</reference>
<sequence length="245" mass="27699">MRNIMLTIEYDGTKYQGWSRHGNEGAFNTVSGKILEVIKKMVGRDDVELHSGVRTGVGVHAYAQVANFKTVSNLPLEDMKHYMNKYLPMDIAITSAKEVPERFHAKLNATSKTYLYHLTYGDEPGVFDRKHTAFSFKEPDKELIRSAAMKIVGKHDFHNFSSGKSHRSDLVEVYEIEVYGDDDELYILIHADEFLHNMVRIIVGTLLDIGVGNRPISDIPEIFKGSLEASAPCDPKGLFLQEITY</sequence>
<name>A0ABT1EFT3_9FIRM</name>
<proteinExistence type="inferred from homology"/>
<dbReference type="InterPro" id="IPR020103">
    <property type="entry name" value="PsdUridine_synth_cat_dom_sf"/>
</dbReference>
<dbReference type="EMBL" id="JAMZFV010000003">
    <property type="protein sequence ID" value="MCP1109354.1"/>
    <property type="molecule type" value="Genomic_DNA"/>
</dbReference>
<evidence type="ECO:0000259" key="6">
    <source>
        <dbReference type="Pfam" id="PF01416"/>
    </source>
</evidence>
<evidence type="ECO:0000256" key="2">
    <source>
        <dbReference type="ARBA" id="ARBA00022694"/>
    </source>
</evidence>
<feature type="domain" description="Pseudouridine synthase I TruA alpha/beta" evidence="6">
    <location>
        <begin position="8"/>
        <end position="105"/>
    </location>
</feature>
<dbReference type="InterPro" id="IPR001406">
    <property type="entry name" value="PsdUridine_synth_TruA"/>
</dbReference>
<dbReference type="NCBIfam" id="TIGR00071">
    <property type="entry name" value="hisT_truA"/>
    <property type="match status" value="1"/>
</dbReference>
<comment type="function">
    <text evidence="4">Formation of pseudouridine at positions 38, 39 and 40 in the anticodon stem and loop of transfer RNAs.</text>
</comment>
<dbReference type="PANTHER" id="PTHR11142:SF22">
    <property type="entry name" value="TRNA PSEUDOURIDINE SYNTHASE A 2"/>
    <property type="match status" value="1"/>
</dbReference>
<dbReference type="EC" id="5.4.99.12" evidence="4"/>
<dbReference type="GO" id="GO:0160147">
    <property type="term" value="F:tRNA pseudouridine(38-40) synthase activity"/>
    <property type="evidence" value="ECO:0007669"/>
    <property type="project" value="UniProtKB-EC"/>
</dbReference>
<dbReference type="Pfam" id="PF01416">
    <property type="entry name" value="PseudoU_synth_1"/>
    <property type="match status" value="2"/>
</dbReference>
<dbReference type="RefSeq" id="WP_262068264.1">
    <property type="nucleotide sequence ID" value="NZ_JAMXOC010000003.1"/>
</dbReference>
<dbReference type="Gene3D" id="3.30.70.580">
    <property type="entry name" value="Pseudouridine synthase I, catalytic domain, N-terminal subdomain"/>
    <property type="match status" value="1"/>
</dbReference>
<dbReference type="CDD" id="cd02570">
    <property type="entry name" value="PseudoU_synth_EcTruA"/>
    <property type="match status" value="1"/>
</dbReference>
<keyword evidence="2 4" id="KW-0819">tRNA processing</keyword>
<dbReference type="PANTHER" id="PTHR11142">
    <property type="entry name" value="PSEUDOURIDYLATE SYNTHASE"/>
    <property type="match status" value="1"/>
</dbReference>
<dbReference type="PIRSF" id="PIRSF001430">
    <property type="entry name" value="tRNA_psdUrid_synth"/>
    <property type="match status" value="1"/>
</dbReference>
<keyword evidence="3 4" id="KW-0413">Isomerase</keyword>
<comment type="caution">
    <text evidence="7">The sequence shown here is derived from an EMBL/GenBank/DDBJ whole genome shotgun (WGS) entry which is preliminary data.</text>
</comment>
<comment type="subunit">
    <text evidence="4">Homodimer.</text>
</comment>
<evidence type="ECO:0000256" key="4">
    <source>
        <dbReference type="HAMAP-Rule" id="MF_00171"/>
    </source>
</evidence>
<evidence type="ECO:0000256" key="3">
    <source>
        <dbReference type="ARBA" id="ARBA00023235"/>
    </source>
</evidence>
<evidence type="ECO:0000313" key="7">
    <source>
        <dbReference type="EMBL" id="MCP1109354.1"/>
    </source>
</evidence>
<dbReference type="Proteomes" id="UP001523565">
    <property type="component" value="Unassembled WGS sequence"/>
</dbReference>